<evidence type="ECO:0000313" key="3">
    <source>
        <dbReference type="Proteomes" id="UP000826195"/>
    </source>
</evidence>
<name>A0AAV7HVP3_COTGL</name>
<reference evidence="2 3" key="1">
    <citation type="journal article" date="2021" name="J. Hered.">
        <title>A chromosome-level genome assembly of the parasitoid wasp, Cotesia glomerata (Hymenoptera: Braconidae).</title>
        <authorList>
            <person name="Pinto B.J."/>
            <person name="Weis J.J."/>
            <person name="Gamble T."/>
            <person name="Ode P.J."/>
            <person name="Paul R."/>
            <person name="Zaspel J.M."/>
        </authorList>
    </citation>
    <scope>NUCLEOTIDE SEQUENCE [LARGE SCALE GENOMIC DNA]</scope>
    <source>
        <strain evidence="2">CgM1</strain>
    </source>
</reference>
<dbReference type="EMBL" id="JAHXZJ010002982">
    <property type="protein sequence ID" value="KAH0535796.1"/>
    <property type="molecule type" value="Genomic_DNA"/>
</dbReference>
<comment type="caution">
    <text evidence="2">The sequence shown here is derived from an EMBL/GenBank/DDBJ whole genome shotgun (WGS) entry which is preliminary data.</text>
</comment>
<protein>
    <submittedName>
        <fullName evidence="2">Uncharacterized protein</fullName>
    </submittedName>
</protein>
<proteinExistence type="predicted"/>
<evidence type="ECO:0000313" key="2">
    <source>
        <dbReference type="EMBL" id="KAH0535796.1"/>
    </source>
</evidence>
<organism evidence="2 3">
    <name type="scientific">Cotesia glomerata</name>
    <name type="common">Lepidopteran parasitic wasp</name>
    <name type="synonym">Apanteles glomeratus</name>
    <dbReference type="NCBI Taxonomy" id="32391"/>
    <lineage>
        <taxon>Eukaryota</taxon>
        <taxon>Metazoa</taxon>
        <taxon>Ecdysozoa</taxon>
        <taxon>Arthropoda</taxon>
        <taxon>Hexapoda</taxon>
        <taxon>Insecta</taxon>
        <taxon>Pterygota</taxon>
        <taxon>Neoptera</taxon>
        <taxon>Endopterygota</taxon>
        <taxon>Hymenoptera</taxon>
        <taxon>Apocrita</taxon>
        <taxon>Ichneumonoidea</taxon>
        <taxon>Braconidae</taxon>
        <taxon>Microgastrinae</taxon>
        <taxon>Cotesia</taxon>
    </lineage>
</organism>
<accession>A0AAV7HVP3</accession>
<dbReference type="AlphaFoldDB" id="A0AAV7HVP3"/>
<sequence>MNTLLFGFVIVGLASQALTAPQTVNSASVQQVEQIFYAMKIEIQSFVRTFENATIDKIPDALTEAIKIIYTFKDTMFTQETINEATLAGSDIIAYLESGKFVKFMLRFFRDIADSAESYKNIAPSAVEIIKLINNFGVKMRERNDLFN</sequence>
<feature type="signal peptide" evidence="1">
    <location>
        <begin position="1"/>
        <end position="19"/>
    </location>
</feature>
<keyword evidence="3" id="KW-1185">Reference proteome</keyword>
<dbReference type="Proteomes" id="UP000826195">
    <property type="component" value="Unassembled WGS sequence"/>
</dbReference>
<feature type="chain" id="PRO_5043899716" evidence="1">
    <location>
        <begin position="20"/>
        <end position="148"/>
    </location>
</feature>
<gene>
    <name evidence="2" type="ORF">KQX54_019279</name>
</gene>
<keyword evidence="1" id="KW-0732">Signal</keyword>
<evidence type="ECO:0000256" key="1">
    <source>
        <dbReference type="SAM" id="SignalP"/>
    </source>
</evidence>